<dbReference type="InterPro" id="IPR001173">
    <property type="entry name" value="Glyco_trans_2-like"/>
</dbReference>
<protein>
    <recommendedName>
        <fullName evidence="1">Glycosyltransferase 2-like domain-containing protein</fullName>
    </recommendedName>
</protein>
<evidence type="ECO:0000259" key="1">
    <source>
        <dbReference type="Pfam" id="PF00535"/>
    </source>
</evidence>
<proteinExistence type="predicted"/>
<keyword evidence="3" id="KW-1185">Reference proteome</keyword>
<organism evidence="2 3">
    <name type="scientific">Glutamicibacter nicotianae</name>
    <name type="common">Arthrobacter nicotianae</name>
    <dbReference type="NCBI Taxonomy" id="37929"/>
    <lineage>
        <taxon>Bacteria</taxon>
        <taxon>Bacillati</taxon>
        <taxon>Actinomycetota</taxon>
        <taxon>Actinomycetes</taxon>
        <taxon>Micrococcales</taxon>
        <taxon>Micrococcaceae</taxon>
        <taxon>Glutamicibacter</taxon>
    </lineage>
</organism>
<accession>A0ABQ0RHF1</accession>
<dbReference type="Gene3D" id="3.90.550.10">
    <property type="entry name" value="Spore Coat Polysaccharide Biosynthesis Protein SpsA, Chain A"/>
    <property type="match status" value="1"/>
</dbReference>
<evidence type="ECO:0000313" key="3">
    <source>
        <dbReference type="Proteomes" id="UP000316242"/>
    </source>
</evidence>
<name>A0ABQ0RHF1_GLUNI</name>
<dbReference type="SUPFAM" id="SSF53448">
    <property type="entry name" value="Nucleotide-diphospho-sugar transferases"/>
    <property type="match status" value="1"/>
</dbReference>
<reference evidence="2 3" key="1">
    <citation type="submission" date="2019-06" db="EMBL/GenBank/DDBJ databases">
        <title>Whole genome shotgun sequence of Glutamicibacter nicotianae NBRC 14234.</title>
        <authorList>
            <person name="Hosoyama A."/>
            <person name="Uohara A."/>
            <person name="Ohji S."/>
            <person name="Ichikawa N."/>
        </authorList>
    </citation>
    <scope>NUCLEOTIDE SEQUENCE [LARGE SCALE GENOMIC DNA]</scope>
    <source>
        <strain evidence="2 3">NBRC 14234</strain>
    </source>
</reference>
<dbReference type="Pfam" id="PF00535">
    <property type="entry name" value="Glycos_transf_2"/>
    <property type="match status" value="1"/>
</dbReference>
<feature type="domain" description="Glycosyltransferase 2-like" evidence="1">
    <location>
        <begin position="10"/>
        <end position="69"/>
    </location>
</feature>
<dbReference type="InterPro" id="IPR029044">
    <property type="entry name" value="Nucleotide-diphossugar_trans"/>
</dbReference>
<dbReference type="Proteomes" id="UP000316242">
    <property type="component" value="Unassembled WGS sequence"/>
</dbReference>
<evidence type="ECO:0000313" key="2">
    <source>
        <dbReference type="EMBL" id="GEC11254.1"/>
    </source>
</evidence>
<gene>
    <name evidence="2" type="ORF">ANI01nite_04570</name>
</gene>
<comment type="caution">
    <text evidence="2">The sequence shown here is derived from an EMBL/GenBank/DDBJ whole genome shotgun (WGS) entry which is preliminary data.</text>
</comment>
<sequence>MAAVAGVANYRLIEMGEESTLGDCLNAAVAVATGDFITKMDDDDLYGDYYLFDQVSALRYSGASIVGKQAHYMYLADSDATLLRFAEREHRFTNLVMGPTILGHAHVFRETPFDTRNRGEDTRFLKDVIERGGTIYSSDRFNFTQMRGSDGLAHTWDLSDAELTATGSIQWFGRNDKHVFF</sequence>
<dbReference type="EMBL" id="BJNE01000001">
    <property type="protein sequence ID" value="GEC11254.1"/>
    <property type="molecule type" value="Genomic_DNA"/>
</dbReference>